<dbReference type="GO" id="GO:0046983">
    <property type="term" value="F:protein dimerization activity"/>
    <property type="evidence" value="ECO:0007669"/>
    <property type="project" value="InterPro"/>
</dbReference>
<dbReference type="InterPro" id="IPR008906">
    <property type="entry name" value="HATC_C_dom"/>
</dbReference>
<evidence type="ECO:0000256" key="5">
    <source>
        <dbReference type="ARBA" id="ARBA00023242"/>
    </source>
</evidence>
<protein>
    <submittedName>
        <fullName evidence="8">HAT C-terminal dimerisation domain-containing protein</fullName>
    </submittedName>
</protein>
<name>A0A914D4A2_9BILA</name>
<accession>A0A914D4A2</accession>
<dbReference type="AlphaFoldDB" id="A0A914D4A2"/>
<dbReference type="Proteomes" id="UP000887540">
    <property type="component" value="Unplaced"/>
</dbReference>
<comment type="subcellular location">
    <subcellularLocation>
        <location evidence="1">Nucleus</location>
    </subcellularLocation>
</comment>
<keyword evidence="7" id="KW-1185">Reference proteome</keyword>
<dbReference type="PANTHER" id="PTHR46481:SF10">
    <property type="entry name" value="ZINC FINGER BED DOMAIN-CONTAINING PROTEIN 39"/>
    <property type="match status" value="1"/>
</dbReference>
<dbReference type="InterPro" id="IPR052035">
    <property type="entry name" value="ZnF_BED_domain_contain"/>
</dbReference>
<dbReference type="Pfam" id="PF05699">
    <property type="entry name" value="Dimer_Tnp_hAT"/>
    <property type="match status" value="1"/>
</dbReference>
<feature type="domain" description="HAT C-terminal dimerisation" evidence="6">
    <location>
        <begin position="174"/>
        <end position="254"/>
    </location>
</feature>
<evidence type="ECO:0000313" key="7">
    <source>
        <dbReference type="Proteomes" id="UP000887540"/>
    </source>
</evidence>
<keyword evidence="5" id="KW-0539">Nucleus</keyword>
<dbReference type="InterPro" id="IPR012337">
    <property type="entry name" value="RNaseH-like_sf"/>
</dbReference>
<evidence type="ECO:0000256" key="2">
    <source>
        <dbReference type="ARBA" id="ARBA00022723"/>
    </source>
</evidence>
<evidence type="ECO:0000313" key="8">
    <source>
        <dbReference type="WBParaSite" id="ACRNAN_scaffold1789.g30849.t1"/>
    </source>
</evidence>
<reference evidence="8" key="1">
    <citation type="submission" date="2022-11" db="UniProtKB">
        <authorList>
            <consortium name="WormBaseParasite"/>
        </authorList>
    </citation>
    <scope>IDENTIFICATION</scope>
</reference>
<proteinExistence type="predicted"/>
<evidence type="ECO:0000256" key="1">
    <source>
        <dbReference type="ARBA" id="ARBA00004123"/>
    </source>
</evidence>
<dbReference type="GO" id="GO:0005634">
    <property type="term" value="C:nucleus"/>
    <property type="evidence" value="ECO:0007669"/>
    <property type="project" value="UniProtKB-SubCell"/>
</dbReference>
<evidence type="ECO:0000256" key="4">
    <source>
        <dbReference type="ARBA" id="ARBA00022833"/>
    </source>
</evidence>
<keyword evidence="4" id="KW-0862">Zinc</keyword>
<keyword evidence="3" id="KW-0863">Zinc-finger</keyword>
<organism evidence="7 8">
    <name type="scientific">Acrobeloides nanus</name>
    <dbReference type="NCBI Taxonomy" id="290746"/>
    <lineage>
        <taxon>Eukaryota</taxon>
        <taxon>Metazoa</taxon>
        <taxon>Ecdysozoa</taxon>
        <taxon>Nematoda</taxon>
        <taxon>Chromadorea</taxon>
        <taxon>Rhabditida</taxon>
        <taxon>Tylenchina</taxon>
        <taxon>Cephalobomorpha</taxon>
        <taxon>Cephaloboidea</taxon>
        <taxon>Cephalobidae</taxon>
        <taxon>Acrobeloides</taxon>
    </lineage>
</organism>
<dbReference type="PANTHER" id="PTHR46481">
    <property type="entry name" value="ZINC FINGER BED DOMAIN-CONTAINING PROTEIN 4"/>
    <property type="match status" value="1"/>
</dbReference>
<sequence length="264" mass="30770">MNAIKKEFLDDSVYLEYWIMFIEQRDVYKCYLDILEPVNHTIQVFESETNPTFNIIALRYYSLLNYFEGLCSSENMVMKTLAQSGKKILEFQISLNSTVNELHFIAVLCDPLSKDSANQIRKFWIGPNEAKELFTQHVKRVNPPDVPIPKDPYELAPSSPYEEVCSQLDIIDVEINQYLKRRSYVEAMNYNNALDFWRNEEKNFSHIAVLARRLLCVVSSAASERIGSQLSQQLTKQRSNMKPDTISNLIYMKNLKIFEQVLNL</sequence>
<evidence type="ECO:0000256" key="3">
    <source>
        <dbReference type="ARBA" id="ARBA00022771"/>
    </source>
</evidence>
<dbReference type="SUPFAM" id="SSF53098">
    <property type="entry name" value="Ribonuclease H-like"/>
    <property type="match status" value="1"/>
</dbReference>
<keyword evidence="2" id="KW-0479">Metal-binding</keyword>
<dbReference type="GO" id="GO:0008270">
    <property type="term" value="F:zinc ion binding"/>
    <property type="evidence" value="ECO:0007669"/>
    <property type="project" value="UniProtKB-KW"/>
</dbReference>
<dbReference type="WBParaSite" id="ACRNAN_scaffold1789.g30849.t1">
    <property type="protein sequence ID" value="ACRNAN_scaffold1789.g30849.t1"/>
    <property type="gene ID" value="ACRNAN_scaffold1789.g30849"/>
</dbReference>
<evidence type="ECO:0000259" key="6">
    <source>
        <dbReference type="Pfam" id="PF05699"/>
    </source>
</evidence>